<dbReference type="Pfam" id="PF14028">
    <property type="entry name" value="Lant_dehydr_C"/>
    <property type="match status" value="1"/>
</dbReference>
<dbReference type="InterPro" id="IPR023809">
    <property type="entry name" value="Thiopep_bacteriocin_synth_dom"/>
</dbReference>
<keyword evidence="3" id="KW-1185">Reference proteome</keyword>
<dbReference type="Proteomes" id="UP000198716">
    <property type="component" value="Unassembled WGS sequence"/>
</dbReference>
<sequence>MSAAELTHDATTHAVLTVLGGTPLAHAAATAGMSSAELAEAVETYHQAGQAALATRIDSDWYQLALELPPDHLEETLTSSLAPQLRQLTTTGAITGWWFLRKTPGLRLRITPADSASTIDPLLNELRTTGALTTWRRGLYEPEQAAFGGPTAMSLAHELFAADSHHLTTYLHDPHPSLGRRELSLLLCSSLFRAAGQEWFECGDIWHRVSRTRPAPPPLTHPEQLTHQLHTLLTHDPHPTGPLFGPDGPLHTYAPWAHAFAHTGHALAHTHPLQRGLRDILAHHVLFHWNRLGLNTTTQSILAHTATTAILDTEQSPPPTLRNNTE</sequence>
<feature type="domain" description="Thiopeptide-type bacteriocin biosynthesis" evidence="1">
    <location>
        <begin position="61"/>
        <end position="308"/>
    </location>
</feature>
<reference evidence="3" key="1">
    <citation type="submission" date="2016-10" db="EMBL/GenBank/DDBJ databases">
        <authorList>
            <person name="Varghese N."/>
            <person name="Submissions S."/>
        </authorList>
    </citation>
    <scope>NUCLEOTIDE SEQUENCE [LARGE SCALE GENOMIC DNA]</scope>
    <source>
        <strain evidence="3">DSM 45004</strain>
    </source>
</reference>
<evidence type="ECO:0000313" key="2">
    <source>
        <dbReference type="EMBL" id="SFE67733.1"/>
    </source>
</evidence>
<name>A0A1I2CIU6_9ACTN</name>
<dbReference type="NCBIfam" id="TIGR03891">
    <property type="entry name" value="thiopep_ocin"/>
    <property type="match status" value="1"/>
</dbReference>
<accession>A0A1I2CIU6</accession>
<dbReference type="EMBL" id="FOMZ01000022">
    <property type="protein sequence ID" value="SFE67733.1"/>
    <property type="molecule type" value="Genomic_DNA"/>
</dbReference>
<organism evidence="2 3">
    <name type="scientific">Actinopolyspora alba</name>
    <dbReference type="NCBI Taxonomy" id="673379"/>
    <lineage>
        <taxon>Bacteria</taxon>
        <taxon>Bacillati</taxon>
        <taxon>Actinomycetota</taxon>
        <taxon>Actinomycetes</taxon>
        <taxon>Actinopolysporales</taxon>
        <taxon>Actinopolysporaceae</taxon>
        <taxon>Actinopolyspora</taxon>
        <taxon>Actinopolyspora alba group</taxon>
    </lineage>
</organism>
<proteinExistence type="predicted"/>
<evidence type="ECO:0000313" key="3">
    <source>
        <dbReference type="Proteomes" id="UP000198716"/>
    </source>
</evidence>
<dbReference type="AlphaFoldDB" id="A0A1I2CIU6"/>
<dbReference type="RefSeq" id="WP_175496998.1">
    <property type="nucleotide sequence ID" value="NZ_FOMZ01000022.1"/>
</dbReference>
<evidence type="ECO:0000259" key="1">
    <source>
        <dbReference type="Pfam" id="PF14028"/>
    </source>
</evidence>
<gene>
    <name evidence="2" type="ORF">SAMN04487819_12213</name>
</gene>
<protein>
    <submittedName>
        <fullName evidence="2">Thiopeptide-type bacteriocin biosynthesis domain-containing protein</fullName>
    </submittedName>
</protein>